<organism evidence="10 11">
    <name type="scientific">Microbacterium limosum</name>
    <dbReference type="NCBI Taxonomy" id="3079935"/>
    <lineage>
        <taxon>Bacteria</taxon>
        <taxon>Bacillati</taxon>
        <taxon>Actinomycetota</taxon>
        <taxon>Actinomycetes</taxon>
        <taxon>Micrococcales</taxon>
        <taxon>Microbacteriaceae</taxon>
        <taxon>Microbacterium</taxon>
    </lineage>
</organism>
<evidence type="ECO:0000256" key="9">
    <source>
        <dbReference type="SAM" id="Phobius"/>
    </source>
</evidence>
<evidence type="ECO:0000313" key="11">
    <source>
        <dbReference type="Proteomes" id="UP001329313"/>
    </source>
</evidence>
<evidence type="ECO:0000256" key="2">
    <source>
        <dbReference type="ARBA" id="ARBA00009717"/>
    </source>
</evidence>
<dbReference type="Gene3D" id="3.40.720.10">
    <property type="entry name" value="Alkaline Phosphatase, subunit A"/>
    <property type="match status" value="2"/>
</dbReference>
<comment type="catalytic activity">
    <reaction evidence="7">
        <text>a 1,2-diacyl-sn-glycero-3-phosphocholine + H2O = phosphocholine + a 1,2-diacyl-sn-glycerol + H(+)</text>
        <dbReference type="Rhea" id="RHEA:10604"/>
        <dbReference type="ChEBI" id="CHEBI:15377"/>
        <dbReference type="ChEBI" id="CHEBI:15378"/>
        <dbReference type="ChEBI" id="CHEBI:17815"/>
        <dbReference type="ChEBI" id="CHEBI:57643"/>
        <dbReference type="ChEBI" id="CHEBI:295975"/>
        <dbReference type="EC" id="3.1.4.3"/>
    </reaction>
    <physiologicalReaction direction="left-to-right" evidence="7">
        <dbReference type="Rhea" id="RHEA:10605"/>
    </physiologicalReaction>
</comment>
<dbReference type="RefSeq" id="WP_330169624.1">
    <property type="nucleotide sequence ID" value="NZ_CP137080.1"/>
</dbReference>
<keyword evidence="5" id="KW-0378">Hydrolase</keyword>
<keyword evidence="11" id="KW-1185">Reference proteome</keyword>
<dbReference type="Proteomes" id="UP001329313">
    <property type="component" value="Chromosome"/>
</dbReference>
<evidence type="ECO:0000256" key="7">
    <source>
        <dbReference type="ARBA" id="ARBA00048421"/>
    </source>
</evidence>
<keyword evidence="9" id="KW-0812">Transmembrane</keyword>
<proteinExistence type="inferred from homology"/>
<evidence type="ECO:0000256" key="3">
    <source>
        <dbReference type="ARBA" id="ARBA00012018"/>
    </source>
</evidence>
<evidence type="ECO:0000256" key="6">
    <source>
        <dbReference type="ARBA" id="ARBA00023026"/>
    </source>
</evidence>
<dbReference type="PANTHER" id="PTHR31956">
    <property type="entry name" value="NON-SPECIFIC PHOSPHOLIPASE C4-RELATED"/>
    <property type="match status" value="1"/>
</dbReference>
<feature type="region of interest" description="Disordered" evidence="8">
    <location>
        <begin position="1"/>
        <end position="32"/>
    </location>
</feature>
<dbReference type="PANTHER" id="PTHR31956:SF1">
    <property type="entry name" value="NON-SPECIFIC PHOSPHOLIPASE C1"/>
    <property type="match status" value="1"/>
</dbReference>
<dbReference type="AlphaFoldDB" id="A0AAU0MDV3"/>
<evidence type="ECO:0000256" key="8">
    <source>
        <dbReference type="SAM" id="MobiDB-lite"/>
    </source>
</evidence>
<dbReference type="GO" id="GO:0034480">
    <property type="term" value="F:phosphatidylcholine phospholipase C activity"/>
    <property type="evidence" value="ECO:0007669"/>
    <property type="project" value="UniProtKB-EC"/>
</dbReference>
<feature type="transmembrane region" description="Helical" evidence="9">
    <location>
        <begin position="33"/>
        <end position="58"/>
    </location>
</feature>
<keyword evidence="4" id="KW-0134">Cell wall</keyword>
<dbReference type="InterPro" id="IPR017850">
    <property type="entry name" value="Alkaline_phosphatase_core_sf"/>
</dbReference>
<protein>
    <recommendedName>
        <fullName evidence="3">phospholipase C</fullName>
        <ecNumber evidence="3">3.1.4.3</ecNumber>
    </recommendedName>
</protein>
<dbReference type="EMBL" id="CP137080">
    <property type="protein sequence ID" value="WOQ68457.1"/>
    <property type="molecule type" value="Genomic_DNA"/>
</dbReference>
<keyword evidence="9" id="KW-1133">Transmembrane helix</keyword>
<keyword evidence="6" id="KW-0843">Virulence</keyword>
<name>A0AAU0MDV3_9MICO</name>
<dbReference type="InterPro" id="IPR007312">
    <property type="entry name" value="Phosphoesterase"/>
</dbReference>
<dbReference type="GO" id="GO:0009395">
    <property type="term" value="P:phospholipid catabolic process"/>
    <property type="evidence" value="ECO:0007669"/>
    <property type="project" value="TreeGrafter"/>
</dbReference>
<evidence type="ECO:0000256" key="1">
    <source>
        <dbReference type="ARBA" id="ARBA00004191"/>
    </source>
</evidence>
<dbReference type="Pfam" id="PF04185">
    <property type="entry name" value="Phosphoesterase"/>
    <property type="match status" value="1"/>
</dbReference>
<dbReference type="KEGG" id="mliy:RYJ27_06840"/>
<reference evidence="10 11" key="1">
    <citation type="submission" date="2023-10" db="EMBL/GenBank/DDBJ databases">
        <title>Y20.</title>
        <authorList>
            <person name="Zhang G."/>
            <person name="Ding Y."/>
        </authorList>
    </citation>
    <scope>NUCLEOTIDE SEQUENCE [LARGE SCALE GENOMIC DNA]</scope>
    <source>
        <strain evidence="10 11">Y20</strain>
    </source>
</reference>
<keyword evidence="4" id="KW-0964">Secreted</keyword>
<dbReference type="PROSITE" id="PS51318">
    <property type="entry name" value="TAT"/>
    <property type="match status" value="1"/>
</dbReference>
<sequence>MDDGREDSPGGKPVRDVTEARESRPRERSRRDFLRAGGLTAAGFIAGAAAGGAVGAAIGGSVAEGSPGAAPDVRDEPGFAHVVVLMGENRSFDNMLGWLYTPDTLPAGQSFEGLAFGDYSNPAPDGTPVPAHVYSGATDTIMGLPNPDPGEEYPHVNTQLFGIVDPAENSRLWVEEMSHPYNSPSVGATPTMDGFLRDYRINYERLNRGTAPTDDQANQIMGGFSPDMLPVLSTLAREFAVFDHWFAAVPSQTYCNRSFFHASTSHGFVTNKHGGGYGKWLDADPAPTIFNRLEEAGQSWRIYFDELQLVSLTGVMHAPVLEEYWKTGRFAYMTQFFEDAASGALPAYAFIEPRMVYNHNDFHPPFGTLRESDVDGEYLADSAVSDVRAGEALVASVYDAIRTSSAPNGSNALNTLLLITFDEHGGTYDHVPPPTATPPHADAPAGEMGFTFDRLGARVPAIAVSAYTRAGTIIQDEMHHAAVIRTLCRLHGLQPLTRRDAAANDLFSVVNLDAPRDPATWPLVHPMWVQPNAEEDSLADLAHGKHRLKPLSQPGKGLLGLLLARYGPPDTPEPQTYADAYEVLRTHGLGLFFPKTDATPAATPSPSTASPA</sequence>
<dbReference type="InterPro" id="IPR006311">
    <property type="entry name" value="TAT_signal"/>
</dbReference>
<comment type="similarity">
    <text evidence="2">Belongs to the bacterial phospholipase C family.</text>
</comment>
<gene>
    <name evidence="10" type="ORF">RYJ27_06840</name>
</gene>
<dbReference type="EC" id="3.1.4.3" evidence="3"/>
<evidence type="ECO:0000313" key="10">
    <source>
        <dbReference type="EMBL" id="WOQ68457.1"/>
    </source>
</evidence>
<keyword evidence="9" id="KW-0472">Membrane</keyword>
<accession>A0AAU0MDV3</accession>
<evidence type="ECO:0000256" key="5">
    <source>
        <dbReference type="ARBA" id="ARBA00022801"/>
    </source>
</evidence>
<evidence type="ECO:0000256" key="4">
    <source>
        <dbReference type="ARBA" id="ARBA00022512"/>
    </source>
</evidence>
<comment type="subcellular location">
    <subcellularLocation>
        <location evidence="1">Secreted</location>
        <location evidence="1">Cell wall</location>
    </subcellularLocation>
</comment>